<gene>
    <name evidence="1" type="ORF">LLUC109_02865</name>
</gene>
<dbReference type="AlphaFoldDB" id="A0AAJ6MHZ8"/>
<evidence type="ECO:0000313" key="2">
    <source>
        <dbReference type="Proteomes" id="UP000192016"/>
    </source>
</evidence>
<name>A0AAJ6MHZ8_LACLC</name>
<organism evidence="1 2">
    <name type="scientific">Lactococcus lactis subsp. cremoris</name>
    <name type="common">Streptococcus cremoris</name>
    <dbReference type="NCBI Taxonomy" id="1359"/>
    <lineage>
        <taxon>Bacteria</taxon>
        <taxon>Bacillati</taxon>
        <taxon>Bacillota</taxon>
        <taxon>Bacilli</taxon>
        <taxon>Lactobacillales</taxon>
        <taxon>Streptococcaceae</taxon>
        <taxon>Lactococcus</taxon>
    </lineage>
</organism>
<proteinExistence type="predicted"/>
<evidence type="ECO:0000313" key="1">
    <source>
        <dbReference type="EMBL" id="WOW94086.1"/>
    </source>
</evidence>
<dbReference type="EMBL" id="CP015907">
    <property type="protein sequence ID" value="WOW94086.1"/>
    <property type="molecule type" value="Genomic_DNA"/>
</dbReference>
<dbReference type="Proteomes" id="UP000192016">
    <property type="component" value="Chromosome"/>
</dbReference>
<reference evidence="1 2" key="1">
    <citation type="journal article" date="2017" name="BMC Genomics">
        <title>Comparative and functional genomics of the Lactococcus lactis taxon; insights into evolution and niche adaptation.</title>
        <authorList>
            <person name="Kelleher P."/>
            <person name="Bottacini F."/>
            <person name="Mahony J."/>
            <person name="Kilcawley K.N."/>
            <person name="van Sinderen D."/>
        </authorList>
    </citation>
    <scope>NUCLEOTIDE SEQUENCE [LARGE SCALE GENOMIC DNA]</scope>
    <source>
        <strain evidence="1 2">UC109</strain>
    </source>
</reference>
<accession>A0AAJ6MHZ8</accession>
<dbReference type="PROSITE" id="PS51257">
    <property type="entry name" value="PROKAR_LIPOPROTEIN"/>
    <property type="match status" value="1"/>
</dbReference>
<protein>
    <submittedName>
        <fullName evidence="1">Uncharacterized protein</fullName>
    </submittedName>
</protein>
<sequence>MRRGTKKLTLISLIIFALLGLQACKNKKLLDKNEKNPTVQTFQA</sequence>
<dbReference type="RefSeq" id="WP_257791465.1">
    <property type="nucleotide sequence ID" value="NZ_CP015894.2"/>
</dbReference>